<proteinExistence type="predicted"/>
<sequence>MADRAKERPEGARKRSWIGKYGGPSTKDREPPLPAPIEGQEQSYDRVTSPSLPSASTSSSAVGSATSTTGGILPFKRSNSGQSLVSLVSPRPTTPLSSKKRSNSSTSLTHDDVHSQNALERTISTQSQPALLSTTNVRSPDEPRGSFSKMSLASMLSSLTLSRSSGGDEERRGRSERKEKDKEKLRSASFSGSQADRDSSGSRARSQSPFHLRRFRTRERDPSPTVEALSQSDAESEVEVSRIRPRNAFSLSAQSDDEGSGGEGEETEDESGSEEESWSEAEQELDDITELNTERNSLIPAASVTEQDIPDYLGEGVNVIMPPRTLLPVDAQRRTAWAQPTPAQVDEAARYDGVDPERVRQDTGKPGKRYVLASDLSEESRFALEWGIGTVLRDGDELIIVTVVENEGKIDPMIPNPADRATKLRAQQERQALAYILVRQATSLLQRTRLNVSIQCQAWHAKNSRHMILDIVDYYEPVMLIVGSRGLGNLKGILLGSTSHYLIQKCSANRAHVSLAQAAIDRVASKVDQDVANMRSEIERDDERRSDGHEHTDVEDDVDTEVELDASGHVTESPPQEHSLGEKVAGD</sequence>
<dbReference type="EMBL" id="JAPEVG010000003">
    <property type="protein sequence ID" value="KAJ8501919.1"/>
    <property type="molecule type" value="Genomic_DNA"/>
</dbReference>
<dbReference type="Proteomes" id="UP001215151">
    <property type="component" value="Unassembled WGS sequence"/>
</dbReference>
<feature type="compositionally biased region" description="Polar residues" evidence="1">
    <location>
        <begin position="115"/>
        <end position="138"/>
    </location>
</feature>
<keyword evidence="4" id="KW-1185">Reference proteome</keyword>
<dbReference type="Gene3D" id="3.40.50.620">
    <property type="entry name" value="HUPs"/>
    <property type="match status" value="1"/>
</dbReference>
<evidence type="ECO:0000256" key="1">
    <source>
        <dbReference type="SAM" id="MobiDB-lite"/>
    </source>
</evidence>
<feature type="compositionally biased region" description="Low complexity" evidence="1">
    <location>
        <begin position="47"/>
        <end position="71"/>
    </location>
</feature>
<dbReference type="PANTHER" id="PTHR46100">
    <property type="entry name" value="IMP2'P"/>
    <property type="match status" value="1"/>
</dbReference>
<accession>A0AAD7XIR8</accession>
<feature type="compositionally biased region" description="Basic and acidic residues" evidence="1">
    <location>
        <begin position="166"/>
        <end position="186"/>
    </location>
</feature>
<organism evidence="3 4">
    <name type="scientific">Trametes cubensis</name>
    <dbReference type="NCBI Taxonomy" id="1111947"/>
    <lineage>
        <taxon>Eukaryota</taxon>
        <taxon>Fungi</taxon>
        <taxon>Dikarya</taxon>
        <taxon>Basidiomycota</taxon>
        <taxon>Agaricomycotina</taxon>
        <taxon>Agaricomycetes</taxon>
        <taxon>Polyporales</taxon>
        <taxon>Polyporaceae</taxon>
        <taxon>Trametes</taxon>
    </lineage>
</organism>
<evidence type="ECO:0000313" key="4">
    <source>
        <dbReference type="Proteomes" id="UP001215151"/>
    </source>
</evidence>
<feature type="region of interest" description="Disordered" evidence="1">
    <location>
        <begin position="1"/>
        <end position="285"/>
    </location>
</feature>
<feature type="compositionally biased region" description="Polar residues" evidence="1">
    <location>
        <begin position="77"/>
        <end position="86"/>
    </location>
</feature>
<comment type="caution">
    <text evidence="3">The sequence shown here is derived from an EMBL/GenBank/DDBJ whole genome shotgun (WGS) entry which is preliminary data.</text>
</comment>
<reference evidence="3" key="1">
    <citation type="submission" date="2022-11" db="EMBL/GenBank/DDBJ databases">
        <title>Genome Sequence of Cubamyces cubensis.</title>
        <authorList>
            <person name="Buettner E."/>
        </authorList>
    </citation>
    <scope>NUCLEOTIDE SEQUENCE</scope>
    <source>
        <strain evidence="3">MPL-01</strain>
    </source>
</reference>
<dbReference type="PANTHER" id="PTHR46100:SF4">
    <property type="entry name" value="USPA DOMAIN-CONTAINING PROTEIN"/>
    <property type="match status" value="1"/>
</dbReference>
<feature type="domain" description="UspA" evidence="2">
    <location>
        <begin position="369"/>
        <end position="507"/>
    </location>
</feature>
<dbReference type="InterPro" id="IPR014729">
    <property type="entry name" value="Rossmann-like_a/b/a_fold"/>
</dbReference>
<dbReference type="AlphaFoldDB" id="A0AAD7XIR8"/>
<feature type="compositionally biased region" description="Acidic residues" evidence="1">
    <location>
        <begin position="255"/>
        <end position="285"/>
    </location>
</feature>
<dbReference type="SUPFAM" id="SSF52402">
    <property type="entry name" value="Adenine nucleotide alpha hydrolases-like"/>
    <property type="match status" value="1"/>
</dbReference>
<feature type="compositionally biased region" description="Basic and acidic residues" evidence="1">
    <location>
        <begin position="1"/>
        <end position="13"/>
    </location>
</feature>
<dbReference type="Pfam" id="PF00582">
    <property type="entry name" value="Usp"/>
    <property type="match status" value="1"/>
</dbReference>
<evidence type="ECO:0000259" key="2">
    <source>
        <dbReference type="Pfam" id="PF00582"/>
    </source>
</evidence>
<dbReference type="CDD" id="cd23659">
    <property type="entry name" value="USP_At3g01520-like"/>
    <property type="match status" value="1"/>
</dbReference>
<feature type="compositionally biased region" description="Acidic residues" evidence="1">
    <location>
        <begin position="553"/>
        <end position="564"/>
    </location>
</feature>
<gene>
    <name evidence="3" type="ORF">ONZ51_g321</name>
</gene>
<feature type="compositionally biased region" description="Basic and acidic residues" evidence="1">
    <location>
        <begin position="536"/>
        <end position="552"/>
    </location>
</feature>
<protein>
    <recommendedName>
        <fullName evidence="2">UspA domain-containing protein</fullName>
    </recommendedName>
</protein>
<feature type="region of interest" description="Disordered" evidence="1">
    <location>
        <begin position="531"/>
        <end position="587"/>
    </location>
</feature>
<feature type="compositionally biased region" description="Low complexity" evidence="1">
    <location>
        <begin position="146"/>
        <end position="165"/>
    </location>
</feature>
<name>A0AAD7XIR8_9APHY</name>
<dbReference type="InterPro" id="IPR006016">
    <property type="entry name" value="UspA"/>
</dbReference>
<evidence type="ECO:0000313" key="3">
    <source>
        <dbReference type="EMBL" id="KAJ8501919.1"/>
    </source>
</evidence>